<dbReference type="PRINTS" id="PR00237">
    <property type="entry name" value="GPCRRHODOPSN"/>
</dbReference>
<dbReference type="Pfam" id="PF00001">
    <property type="entry name" value="7tm_1"/>
    <property type="match status" value="1"/>
</dbReference>
<evidence type="ECO:0000313" key="12">
    <source>
        <dbReference type="EMBL" id="KAJ8047657.1"/>
    </source>
</evidence>
<dbReference type="InterPro" id="IPR000276">
    <property type="entry name" value="GPCR_Rhodpsn"/>
</dbReference>
<name>A0A9Q1CL99_HOLLE</name>
<proteinExistence type="predicted"/>
<feature type="transmembrane region" description="Helical" evidence="10">
    <location>
        <begin position="68"/>
        <end position="98"/>
    </location>
</feature>
<dbReference type="AlphaFoldDB" id="A0A9Q1CL99"/>
<keyword evidence="5" id="KW-0297">G-protein coupled receptor</keyword>
<dbReference type="PROSITE" id="PS50262">
    <property type="entry name" value="G_PROTEIN_RECEP_F1_2"/>
    <property type="match status" value="1"/>
</dbReference>
<sequence>MSFDRYQLVSDAIKYNRRTTSRKLCYSIIPAWVISLLSAFIIFTIFIYLSNLFTTEPCSRSTYILYVIYFTGLFIYDYLFPLGILIFLNLAIYIKLVIRSKQFMNQKRCGGGKTKNNIPVISGMEEERQNRDVTSPPSFAENQESVAAATTKEDALSNETSKKKMETTEKNNSEGQGSVNVKTLQKAGRQLFTLVSVFVVCWFPLHLVLLLSISNSWSWAGNELWYYVPHVFLASNSAINPFLYLKVCRRYRVQVLHIISQVRKN</sequence>
<dbReference type="OrthoDB" id="5964776at2759"/>
<reference evidence="12" key="1">
    <citation type="submission" date="2021-10" db="EMBL/GenBank/DDBJ databases">
        <title>Tropical sea cucumber genome reveals ecological adaptation and Cuvierian tubules defense mechanism.</title>
        <authorList>
            <person name="Chen T."/>
        </authorList>
    </citation>
    <scope>NUCLEOTIDE SEQUENCE</scope>
    <source>
        <strain evidence="12">Nanhai2018</strain>
        <tissue evidence="12">Muscle</tissue>
    </source>
</reference>
<comment type="caution">
    <text evidence="12">The sequence shown here is derived from an EMBL/GenBank/DDBJ whole genome shotgun (WGS) entry which is preliminary data.</text>
</comment>
<dbReference type="EMBL" id="JAIZAY010000002">
    <property type="protein sequence ID" value="KAJ8047657.1"/>
    <property type="molecule type" value="Genomic_DNA"/>
</dbReference>
<dbReference type="Gene3D" id="1.20.1070.10">
    <property type="entry name" value="Rhodopsin 7-helix transmembrane proteins"/>
    <property type="match status" value="1"/>
</dbReference>
<evidence type="ECO:0000256" key="10">
    <source>
        <dbReference type="SAM" id="Phobius"/>
    </source>
</evidence>
<gene>
    <name evidence="12" type="ORF">HOLleu_06708</name>
</gene>
<evidence type="ECO:0000256" key="3">
    <source>
        <dbReference type="ARBA" id="ARBA00022692"/>
    </source>
</evidence>
<evidence type="ECO:0000256" key="4">
    <source>
        <dbReference type="ARBA" id="ARBA00022989"/>
    </source>
</evidence>
<keyword evidence="6 10" id="KW-0472">Membrane</keyword>
<keyword evidence="2" id="KW-1003">Cell membrane</keyword>
<feature type="transmembrane region" description="Helical" evidence="10">
    <location>
        <begin position="24"/>
        <end position="48"/>
    </location>
</feature>
<evidence type="ECO:0000259" key="11">
    <source>
        <dbReference type="PROSITE" id="PS50262"/>
    </source>
</evidence>
<dbReference type="GO" id="GO:0004930">
    <property type="term" value="F:G protein-coupled receptor activity"/>
    <property type="evidence" value="ECO:0007669"/>
    <property type="project" value="UniProtKB-KW"/>
</dbReference>
<protein>
    <submittedName>
        <fullName evidence="12">Alpha-2C adrenergic receptor</fullName>
    </submittedName>
</protein>
<keyword evidence="3 10" id="KW-0812">Transmembrane</keyword>
<evidence type="ECO:0000256" key="1">
    <source>
        <dbReference type="ARBA" id="ARBA00004651"/>
    </source>
</evidence>
<dbReference type="PANTHER" id="PTHR24248">
    <property type="entry name" value="ADRENERGIC RECEPTOR-RELATED G-PROTEIN COUPLED RECEPTOR"/>
    <property type="match status" value="1"/>
</dbReference>
<keyword evidence="4 10" id="KW-1133">Transmembrane helix</keyword>
<evidence type="ECO:0000256" key="2">
    <source>
        <dbReference type="ARBA" id="ARBA00022475"/>
    </source>
</evidence>
<feature type="domain" description="G-protein coupled receptors family 1 profile" evidence="11">
    <location>
        <begin position="1"/>
        <end position="244"/>
    </location>
</feature>
<evidence type="ECO:0000256" key="7">
    <source>
        <dbReference type="ARBA" id="ARBA00023170"/>
    </source>
</evidence>
<feature type="compositionally biased region" description="Polar residues" evidence="9">
    <location>
        <begin position="132"/>
        <end position="145"/>
    </location>
</feature>
<keyword evidence="13" id="KW-1185">Reference proteome</keyword>
<feature type="transmembrane region" description="Helical" evidence="10">
    <location>
        <begin position="225"/>
        <end position="245"/>
    </location>
</feature>
<evidence type="ECO:0000256" key="5">
    <source>
        <dbReference type="ARBA" id="ARBA00023040"/>
    </source>
</evidence>
<evidence type="ECO:0000256" key="9">
    <source>
        <dbReference type="SAM" id="MobiDB-lite"/>
    </source>
</evidence>
<feature type="compositionally biased region" description="Basic and acidic residues" evidence="9">
    <location>
        <begin position="151"/>
        <end position="172"/>
    </location>
</feature>
<evidence type="ECO:0000313" key="13">
    <source>
        <dbReference type="Proteomes" id="UP001152320"/>
    </source>
</evidence>
<accession>A0A9Q1CL99</accession>
<feature type="transmembrane region" description="Helical" evidence="10">
    <location>
        <begin position="191"/>
        <end position="213"/>
    </location>
</feature>
<evidence type="ECO:0000256" key="8">
    <source>
        <dbReference type="ARBA" id="ARBA00023224"/>
    </source>
</evidence>
<dbReference type="GO" id="GO:0005886">
    <property type="term" value="C:plasma membrane"/>
    <property type="evidence" value="ECO:0007669"/>
    <property type="project" value="UniProtKB-SubCell"/>
</dbReference>
<evidence type="ECO:0000256" key="6">
    <source>
        <dbReference type="ARBA" id="ARBA00023136"/>
    </source>
</evidence>
<dbReference type="SUPFAM" id="SSF81321">
    <property type="entry name" value="Family A G protein-coupled receptor-like"/>
    <property type="match status" value="1"/>
</dbReference>
<comment type="subcellular location">
    <subcellularLocation>
        <location evidence="1">Cell membrane</location>
        <topology evidence="1">Multi-pass membrane protein</topology>
    </subcellularLocation>
</comment>
<organism evidence="12 13">
    <name type="scientific">Holothuria leucospilota</name>
    <name type="common">Black long sea cucumber</name>
    <name type="synonym">Mertensiothuria leucospilota</name>
    <dbReference type="NCBI Taxonomy" id="206669"/>
    <lineage>
        <taxon>Eukaryota</taxon>
        <taxon>Metazoa</taxon>
        <taxon>Echinodermata</taxon>
        <taxon>Eleutherozoa</taxon>
        <taxon>Echinozoa</taxon>
        <taxon>Holothuroidea</taxon>
        <taxon>Aspidochirotacea</taxon>
        <taxon>Aspidochirotida</taxon>
        <taxon>Holothuriidae</taxon>
        <taxon>Holothuria</taxon>
    </lineage>
</organism>
<dbReference type="InterPro" id="IPR017452">
    <property type="entry name" value="GPCR_Rhodpsn_7TM"/>
</dbReference>
<keyword evidence="8" id="KW-0807">Transducer</keyword>
<keyword evidence="7 12" id="KW-0675">Receptor</keyword>
<feature type="region of interest" description="Disordered" evidence="9">
    <location>
        <begin position="126"/>
        <end position="177"/>
    </location>
</feature>
<dbReference type="Proteomes" id="UP001152320">
    <property type="component" value="Chromosome 2"/>
</dbReference>
<dbReference type="CDD" id="cd00637">
    <property type="entry name" value="7tm_classA_rhodopsin-like"/>
    <property type="match status" value="1"/>
</dbReference>